<keyword evidence="2" id="KW-0813">Transport</keyword>
<evidence type="ECO:0000259" key="10">
    <source>
        <dbReference type="PROSITE" id="PS50222"/>
    </source>
</evidence>
<feature type="transmembrane region" description="Helical" evidence="9">
    <location>
        <begin position="605"/>
        <end position="628"/>
    </location>
</feature>
<dbReference type="InterPro" id="IPR018247">
    <property type="entry name" value="EF_Hand_1_Ca_BS"/>
</dbReference>
<dbReference type="InterPro" id="IPR004713">
    <property type="entry name" value="CaH_exchang"/>
</dbReference>
<keyword evidence="8 9" id="KW-0472">Membrane</keyword>
<feature type="transmembrane region" description="Helical" evidence="9">
    <location>
        <begin position="119"/>
        <end position="144"/>
    </location>
</feature>
<comment type="caution">
    <text evidence="11">The sequence shown here is derived from an EMBL/GenBank/DDBJ whole genome shotgun (WGS) entry which is preliminary data.</text>
</comment>
<feature type="transmembrane region" description="Helical" evidence="9">
    <location>
        <begin position="643"/>
        <end position="664"/>
    </location>
</feature>
<dbReference type="PROSITE" id="PS00018">
    <property type="entry name" value="EF_HAND_1"/>
    <property type="match status" value="3"/>
</dbReference>
<dbReference type="Proteomes" id="UP001627284">
    <property type="component" value="Unassembled WGS sequence"/>
</dbReference>
<dbReference type="SMART" id="SM00054">
    <property type="entry name" value="EFh"/>
    <property type="match status" value="4"/>
</dbReference>
<proteinExistence type="predicted"/>
<feature type="transmembrane region" description="Helical" evidence="9">
    <location>
        <begin position="563"/>
        <end position="584"/>
    </location>
</feature>
<evidence type="ECO:0000256" key="2">
    <source>
        <dbReference type="ARBA" id="ARBA00022448"/>
    </source>
</evidence>
<feature type="transmembrane region" description="Helical" evidence="9">
    <location>
        <begin position="671"/>
        <end position="691"/>
    </location>
</feature>
<keyword evidence="6 9" id="KW-1133">Transmembrane helix</keyword>
<dbReference type="Gene3D" id="1.10.238.10">
    <property type="entry name" value="EF-hand"/>
    <property type="match status" value="2"/>
</dbReference>
<accession>A0ABD2SBB1</accession>
<dbReference type="EMBL" id="JBJKTR010000015">
    <property type="protein sequence ID" value="KAL3341084.1"/>
    <property type="molecule type" value="Genomic_DNA"/>
</dbReference>
<sequence length="718" mass="81583">FHYKSNLLSMDSIIQYYTLHSSIMQSLSIWIITFIFVVSKVQSRILRLNSSDQFISNGVNRVENQATYGQCDHLYGFFPCADSVGGFIFLIAIYQYLLIVGEKLVSNGSKTLFNILGTGIFGATLFQILKAFPRIILVIASGVFSSKDKAQNQVSTGVSTNVGATVFNLTLMWGICVIFGSKEKHQKSTMQPAESYSLFNSLQVLSNNGVTIDKKTNYTAGIMLISLIPFALVQLVNAFNTYFGRRIVIFTTLVISVTFLLTYFIYQLLDPWIQERSLEYSKYENLLAAFLQHMQRHASGMLIDKQGRPDIQVIQRLFSETDRDANKSITLVELENLVNNMQSGKIKVDKNYAISKILTAFDLNNDTRIDEDEFVEGCKRWIEEAKMLARSDDSTTRRILHEVVQHYTKKQRDEIAEIEQLMAKILKHVESQALEAEHILNDDGSPNVERIKEIFHQYDSDGNNFITQPELEKLVLSVKYGDVQLNSDDSVRKVMNDFDTNRNNMIDEHEFVDGMTRWLNEAIRVTNCKDKKRAIDEYDKIMWGEVEKLVYEVEKDGKINYKLLTLAFNKSIFQVILGIAMMTLCSKPLVNSIKKLSEAIGMPSFLIPFVIVPLALNARMTIAAIYPASQKCSKTASLTFSEIYVGVIRNNIMGMTTLLAIVYAKDLTWDYSAQVLIVLVACTIIGLLALFSTRYPLWTSLLAFSLYPSCVMFFYLLQ</sequence>
<evidence type="ECO:0000256" key="5">
    <source>
        <dbReference type="ARBA" id="ARBA00022837"/>
    </source>
</evidence>
<dbReference type="GO" id="GO:0015368">
    <property type="term" value="F:calcium:monoatomic cation antiporter activity"/>
    <property type="evidence" value="ECO:0007669"/>
    <property type="project" value="UniProtKB-ARBA"/>
</dbReference>
<evidence type="ECO:0000256" key="4">
    <source>
        <dbReference type="ARBA" id="ARBA00022692"/>
    </source>
</evidence>
<feature type="domain" description="EF-hand" evidence="10">
    <location>
        <begin position="309"/>
        <end position="344"/>
    </location>
</feature>
<dbReference type="GO" id="GO:0012505">
    <property type="term" value="C:endomembrane system"/>
    <property type="evidence" value="ECO:0007669"/>
    <property type="project" value="UniProtKB-SubCell"/>
</dbReference>
<evidence type="ECO:0000256" key="7">
    <source>
        <dbReference type="ARBA" id="ARBA00023065"/>
    </source>
</evidence>
<dbReference type="InterPro" id="IPR004837">
    <property type="entry name" value="NaCa_Exmemb"/>
</dbReference>
<dbReference type="PANTHER" id="PTHR31503:SF78">
    <property type="entry name" value="EF-HAND DOMAIN-CONTAINING PROTEIN"/>
    <property type="match status" value="1"/>
</dbReference>
<gene>
    <name evidence="11" type="ORF">AABB24_025575</name>
</gene>
<feature type="transmembrane region" description="Helical" evidence="9">
    <location>
        <begin position="74"/>
        <end position="99"/>
    </location>
</feature>
<dbReference type="PANTHER" id="PTHR31503">
    <property type="entry name" value="VACUOLAR CALCIUM ION TRANSPORTER"/>
    <property type="match status" value="1"/>
</dbReference>
<evidence type="ECO:0000256" key="1">
    <source>
        <dbReference type="ARBA" id="ARBA00004127"/>
    </source>
</evidence>
<feature type="non-terminal residue" evidence="11">
    <location>
        <position position="1"/>
    </location>
</feature>
<keyword evidence="4 9" id="KW-0812">Transmembrane</keyword>
<dbReference type="AlphaFoldDB" id="A0ABD2SBB1"/>
<dbReference type="InterPro" id="IPR002048">
    <property type="entry name" value="EF_hand_dom"/>
</dbReference>
<dbReference type="PROSITE" id="PS50222">
    <property type="entry name" value="EF_HAND_2"/>
    <property type="match status" value="3"/>
</dbReference>
<keyword evidence="5" id="KW-0106">Calcium</keyword>
<keyword evidence="7" id="KW-0406">Ion transport</keyword>
<protein>
    <recommendedName>
        <fullName evidence="10">EF-hand domain-containing protein</fullName>
    </recommendedName>
</protein>
<feature type="domain" description="EF-hand" evidence="10">
    <location>
        <begin position="486"/>
        <end position="521"/>
    </location>
</feature>
<feature type="transmembrane region" description="Helical" evidence="9">
    <location>
        <begin position="218"/>
        <end position="240"/>
    </location>
</feature>
<dbReference type="SUPFAM" id="SSF47473">
    <property type="entry name" value="EF-hand"/>
    <property type="match status" value="1"/>
</dbReference>
<dbReference type="Pfam" id="PF13499">
    <property type="entry name" value="EF-hand_7"/>
    <property type="match status" value="2"/>
</dbReference>
<dbReference type="GO" id="GO:0016020">
    <property type="term" value="C:membrane"/>
    <property type="evidence" value="ECO:0007669"/>
    <property type="project" value="UniProtKB-ARBA"/>
</dbReference>
<feature type="transmembrane region" description="Helical" evidence="9">
    <location>
        <begin position="697"/>
        <end position="717"/>
    </location>
</feature>
<dbReference type="InterPro" id="IPR011992">
    <property type="entry name" value="EF-hand-dom_pair"/>
</dbReference>
<dbReference type="CDD" id="cd00051">
    <property type="entry name" value="EFh"/>
    <property type="match status" value="1"/>
</dbReference>
<feature type="transmembrane region" description="Helical" evidence="9">
    <location>
        <begin position="156"/>
        <end position="180"/>
    </location>
</feature>
<organism evidence="11 12">
    <name type="scientific">Solanum stoloniferum</name>
    <dbReference type="NCBI Taxonomy" id="62892"/>
    <lineage>
        <taxon>Eukaryota</taxon>
        <taxon>Viridiplantae</taxon>
        <taxon>Streptophyta</taxon>
        <taxon>Embryophyta</taxon>
        <taxon>Tracheophyta</taxon>
        <taxon>Spermatophyta</taxon>
        <taxon>Magnoliopsida</taxon>
        <taxon>eudicotyledons</taxon>
        <taxon>Gunneridae</taxon>
        <taxon>Pentapetalae</taxon>
        <taxon>asterids</taxon>
        <taxon>lamiids</taxon>
        <taxon>Solanales</taxon>
        <taxon>Solanaceae</taxon>
        <taxon>Solanoideae</taxon>
        <taxon>Solaneae</taxon>
        <taxon>Solanum</taxon>
    </lineage>
</organism>
<keyword evidence="3" id="KW-0050">Antiport</keyword>
<evidence type="ECO:0000313" key="12">
    <source>
        <dbReference type="Proteomes" id="UP001627284"/>
    </source>
</evidence>
<comment type="subcellular location">
    <subcellularLocation>
        <location evidence="1">Endomembrane system</location>
        <topology evidence="1">Multi-pass membrane protein</topology>
    </subcellularLocation>
</comment>
<feature type="domain" description="EF-hand" evidence="10">
    <location>
        <begin position="446"/>
        <end position="481"/>
    </location>
</feature>
<reference evidence="11 12" key="1">
    <citation type="submission" date="2024-05" db="EMBL/GenBank/DDBJ databases">
        <title>De novo assembly of an allotetraploid wild potato.</title>
        <authorList>
            <person name="Hosaka A.J."/>
        </authorList>
    </citation>
    <scope>NUCLEOTIDE SEQUENCE [LARGE SCALE GENOMIC DNA]</scope>
    <source>
        <tissue evidence="11">Young leaves</tissue>
    </source>
</reference>
<evidence type="ECO:0000313" key="11">
    <source>
        <dbReference type="EMBL" id="KAL3341084.1"/>
    </source>
</evidence>
<evidence type="ECO:0000256" key="8">
    <source>
        <dbReference type="ARBA" id="ARBA00023136"/>
    </source>
</evidence>
<keyword evidence="12" id="KW-1185">Reference proteome</keyword>
<evidence type="ECO:0000256" key="3">
    <source>
        <dbReference type="ARBA" id="ARBA00022449"/>
    </source>
</evidence>
<name>A0ABD2SBB1_9SOLN</name>
<evidence type="ECO:0000256" key="6">
    <source>
        <dbReference type="ARBA" id="ARBA00022989"/>
    </source>
</evidence>
<dbReference type="Pfam" id="PF01699">
    <property type="entry name" value="Na_Ca_ex"/>
    <property type="match status" value="1"/>
</dbReference>
<evidence type="ECO:0000256" key="9">
    <source>
        <dbReference type="SAM" id="Phobius"/>
    </source>
</evidence>
<feature type="transmembrane region" description="Helical" evidence="9">
    <location>
        <begin position="14"/>
        <end position="38"/>
    </location>
</feature>
<feature type="transmembrane region" description="Helical" evidence="9">
    <location>
        <begin position="247"/>
        <end position="266"/>
    </location>
</feature>